<evidence type="ECO:0000313" key="3">
    <source>
        <dbReference type="Proteomes" id="UP000199611"/>
    </source>
</evidence>
<keyword evidence="1" id="KW-0812">Transmembrane</keyword>
<gene>
    <name evidence="2" type="ORF">SAMN05660836_01942</name>
</gene>
<accession>A0A1I4UQJ5</accession>
<protein>
    <submittedName>
        <fullName evidence="2">Uncharacterized protein</fullName>
    </submittedName>
</protein>
<dbReference type="EMBL" id="FOUU01000006">
    <property type="protein sequence ID" value="SFM91277.1"/>
    <property type="molecule type" value="Genomic_DNA"/>
</dbReference>
<dbReference type="Proteomes" id="UP000199611">
    <property type="component" value="Unassembled WGS sequence"/>
</dbReference>
<evidence type="ECO:0000313" key="2">
    <source>
        <dbReference type="EMBL" id="SFM91277.1"/>
    </source>
</evidence>
<feature type="transmembrane region" description="Helical" evidence="1">
    <location>
        <begin position="32"/>
        <end position="51"/>
    </location>
</feature>
<evidence type="ECO:0000256" key="1">
    <source>
        <dbReference type="SAM" id="Phobius"/>
    </source>
</evidence>
<keyword evidence="1" id="KW-0472">Membrane</keyword>
<reference evidence="2 3" key="1">
    <citation type="submission" date="2016-10" db="EMBL/GenBank/DDBJ databases">
        <authorList>
            <person name="de Groot N.N."/>
        </authorList>
    </citation>
    <scope>NUCLEOTIDE SEQUENCE [LARGE SCALE GENOMIC DNA]</scope>
    <source>
        <strain evidence="2 3">DSM 9990</strain>
    </source>
</reference>
<name>A0A1I4UQJ5_9BACT</name>
<keyword evidence="3" id="KW-1185">Reference proteome</keyword>
<sequence>MPMHYSDNLTAVTFAGVNLSLSRRRSTSAPEWALPWFVLLASLGLIARLRFGLSSLIRTVRKVHGHPLFAGVLFGLLAVGHQLLD</sequence>
<feature type="transmembrane region" description="Helical" evidence="1">
    <location>
        <begin position="63"/>
        <end position="84"/>
    </location>
</feature>
<organism evidence="2 3">
    <name type="scientific">Thermodesulforhabdus norvegica</name>
    <dbReference type="NCBI Taxonomy" id="39841"/>
    <lineage>
        <taxon>Bacteria</taxon>
        <taxon>Pseudomonadati</taxon>
        <taxon>Thermodesulfobacteriota</taxon>
        <taxon>Syntrophobacteria</taxon>
        <taxon>Syntrophobacterales</taxon>
        <taxon>Thermodesulforhabdaceae</taxon>
        <taxon>Thermodesulforhabdus</taxon>
    </lineage>
</organism>
<dbReference type="RefSeq" id="WP_143083131.1">
    <property type="nucleotide sequence ID" value="NZ_FOUU01000006.1"/>
</dbReference>
<dbReference type="AlphaFoldDB" id="A0A1I4UQJ5"/>
<keyword evidence="1" id="KW-1133">Transmembrane helix</keyword>
<proteinExistence type="predicted"/>